<keyword evidence="2" id="KW-0812">Transmembrane</keyword>
<organism evidence="3 4">
    <name type="scientific">Citrullus colocynthis</name>
    <name type="common">colocynth</name>
    <dbReference type="NCBI Taxonomy" id="252529"/>
    <lineage>
        <taxon>Eukaryota</taxon>
        <taxon>Viridiplantae</taxon>
        <taxon>Streptophyta</taxon>
        <taxon>Embryophyta</taxon>
        <taxon>Tracheophyta</taxon>
        <taxon>Spermatophyta</taxon>
        <taxon>Magnoliopsida</taxon>
        <taxon>eudicotyledons</taxon>
        <taxon>Gunneridae</taxon>
        <taxon>Pentapetalae</taxon>
        <taxon>rosids</taxon>
        <taxon>fabids</taxon>
        <taxon>Cucurbitales</taxon>
        <taxon>Cucurbitaceae</taxon>
        <taxon>Benincaseae</taxon>
        <taxon>Citrullus</taxon>
    </lineage>
</organism>
<keyword evidence="2" id="KW-0472">Membrane</keyword>
<name>A0ABP0XQT4_9ROSI</name>
<sequence>MKYSFHFLYLIYDLIFVSLLLQLCVMQCYVIMSPQEESKDCSKKSNKIREIVRLQQIVKKWKSLANGEKRSSNNKSLKISGVWFTEGVPKGYLAVCVGKELKRFVIPTHYLTHQAFQILLREAEEEFGFQQQGVLQIPCHISVFEDILNTVQQNNNYFAVPDNEDPIW</sequence>
<dbReference type="PANTHER" id="PTHR31374">
    <property type="entry name" value="AUXIN-INDUCED PROTEIN-LIKE-RELATED"/>
    <property type="match status" value="1"/>
</dbReference>
<dbReference type="InterPro" id="IPR003676">
    <property type="entry name" value="SAUR_fam"/>
</dbReference>
<dbReference type="Proteomes" id="UP001642487">
    <property type="component" value="Chromosome 1"/>
</dbReference>
<dbReference type="Pfam" id="PF02519">
    <property type="entry name" value="Auxin_inducible"/>
    <property type="match status" value="1"/>
</dbReference>
<proteinExistence type="inferred from homology"/>
<feature type="transmembrane region" description="Helical" evidence="2">
    <location>
        <begin position="7"/>
        <end position="32"/>
    </location>
</feature>
<reference evidence="3 4" key="1">
    <citation type="submission" date="2024-03" db="EMBL/GenBank/DDBJ databases">
        <authorList>
            <person name="Gkanogiannis A."/>
            <person name="Becerra Lopez-Lavalle L."/>
        </authorList>
    </citation>
    <scope>NUCLEOTIDE SEQUENCE [LARGE SCALE GENOMIC DNA]</scope>
</reference>
<dbReference type="PANTHER" id="PTHR31374:SF137">
    <property type="entry name" value="SAUR FAMILY PROTEIN"/>
    <property type="match status" value="1"/>
</dbReference>
<dbReference type="EMBL" id="OZ021735">
    <property type="protein sequence ID" value="CAK9310519.1"/>
    <property type="molecule type" value="Genomic_DNA"/>
</dbReference>
<evidence type="ECO:0000313" key="3">
    <source>
        <dbReference type="EMBL" id="CAK9310519.1"/>
    </source>
</evidence>
<protein>
    <recommendedName>
        <fullName evidence="5">Small auxin up regulated protein</fullName>
    </recommendedName>
</protein>
<gene>
    <name evidence="3" type="ORF">CITCOLO1_LOCUS2149</name>
</gene>
<evidence type="ECO:0000256" key="2">
    <source>
        <dbReference type="SAM" id="Phobius"/>
    </source>
</evidence>
<keyword evidence="2" id="KW-1133">Transmembrane helix</keyword>
<evidence type="ECO:0000313" key="4">
    <source>
        <dbReference type="Proteomes" id="UP001642487"/>
    </source>
</evidence>
<accession>A0ABP0XQT4</accession>
<evidence type="ECO:0000256" key="1">
    <source>
        <dbReference type="ARBA" id="ARBA00006974"/>
    </source>
</evidence>
<evidence type="ECO:0008006" key="5">
    <source>
        <dbReference type="Google" id="ProtNLM"/>
    </source>
</evidence>
<keyword evidence="4" id="KW-1185">Reference proteome</keyword>
<comment type="similarity">
    <text evidence="1">Belongs to the ARG7 family.</text>
</comment>